<keyword evidence="2" id="KW-1185">Reference proteome</keyword>
<proteinExistence type="predicted"/>
<evidence type="ECO:0000313" key="2">
    <source>
        <dbReference type="Proteomes" id="UP001143347"/>
    </source>
</evidence>
<dbReference type="Proteomes" id="UP001143347">
    <property type="component" value="Unassembled WGS sequence"/>
</dbReference>
<evidence type="ECO:0000313" key="1">
    <source>
        <dbReference type="EMBL" id="MCX2963222.1"/>
    </source>
</evidence>
<accession>A0A9X3I328</accession>
<reference evidence="1" key="1">
    <citation type="submission" date="2022-10" db="EMBL/GenBank/DDBJ databases">
        <title>WGS of marine actinomycetes from Thailand.</title>
        <authorList>
            <person name="Thawai C."/>
        </authorList>
    </citation>
    <scope>NUCLEOTIDE SEQUENCE</scope>
    <source>
        <strain evidence="1">SW21</strain>
    </source>
</reference>
<gene>
    <name evidence="1" type="ORF">OSB52_03855</name>
</gene>
<name>A0A9X3I328_9ACTN</name>
<dbReference type="EMBL" id="JAPKFM010000003">
    <property type="protein sequence ID" value="MCX2963222.1"/>
    <property type="molecule type" value="Genomic_DNA"/>
</dbReference>
<comment type="caution">
    <text evidence="1">The sequence shown here is derived from an EMBL/GenBank/DDBJ whole genome shotgun (WGS) entry which is preliminary data.</text>
</comment>
<organism evidence="1 2">
    <name type="scientific">Gordonia aquimaris</name>
    <dbReference type="NCBI Taxonomy" id="2984863"/>
    <lineage>
        <taxon>Bacteria</taxon>
        <taxon>Bacillati</taxon>
        <taxon>Actinomycetota</taxon>
        <taxon>Actinomycetes</taxon>
        <taxon>Mycobacteriales</taxon>
        <taxon>Gordoniaceae</taxon>
        <taxon>Gordonia</taxon>
    </lineage>
</organism>
<protein>
    <submittedName>
        <fullName evidence="1">DUF6262 family protein</fullName>
    </submittedName>
</protein>
<dbReference type="AlphaFoldDB" id="A0A9X3I328"/>
<dbReference type="RefSeq" id="WP_266060269.1">
    <property type="nucleotide sequence ID" value="NZ_JAPKFM010000003.1"/>
</dbReference>
<sequence>MSSKALAEVERTCAELAAAGQPITFTAVAALTKIGRATLYRNTEIRAIIDEHRTRQTDARTLTGLATEVAHLRTIVESLADTVAQHDEQLRRQRRKPDRQ</sequence>